<gene>
    <name evidence="1" type="ORF">EVAR_33312_1</name>
</gene>
<organism evidence="1 2">
    <name type="scientific">Eumeta variegata</name>
    <name type="common">Bagworm moth</name>
    <name type="synonym">Eumeta japonica</name>
    <dbReference type="NCBI Taxonomy" id="151549"/>
    <lineage>
        <taxon>Eukaryota</taxon>
        <taxon>Metazoa</taxon>
        <taxon>Ecdysozoa</taxon>
        <taxon>Arthropoda</taxon>
        <taxon>Hexapoda</taxon>
        <taxon>Insecta</taxon>
        <taxon>Pterygota</taxon>
        <taxon>Neoptera</taxon>
        <taxon>Endopterygota</taxon>
        <taxon>Lepidoptera</taxon>
        <taxon>Glossata</taxon>
        <taxon>Ditrysia</taxon>
        <taxon>Tineoidea</taxon>
        <taxon>Psychidae</taxon>
        <taxon>Oiketicinae</taxon>
        <taxon>Eumeta</taxon>
    </lineage>
</organism>
<protein>
    <submittedName>
        <fullName evidence="1">Uncharacterized protein</fullName>
    </submittedName>
</protein>
<dbReference type="AlphaFoldDB" id="A0A4C1WE93"/>
<comment type="caution">
    <text evidence="1">The sequence shown here is derived from an EMBL/GenBank/DDBJ whole genome shotgun (WGS) entry which is preliminary data.</text>
</comment>
<proteinExistence type="predicted"/>
<accession>A0A4C1WE93</accession>
<evidence type="ECO:0000313" key="2">
    <source>
        <dbReference type="Proteomes" id="UP000299102"/>
    </source>
</evidence>
<name>A0A4C1WE93_EUMVA</name>
<dbReference type="Proteomes" id="UP000299102">
    <property type="component" value="Unassembled WGS sequence"/>
</dbReference>
<dbReference type="EMBL" id="BGZK01000550">
    <property type="protein sequence ID" value="GBP49678.1"/>
    <property type="molecule type" value="Genomic_DNA"/>
</dbReference>
<sequence length="159" mass="17174">MHVYLHSSTLQLLFRLLRERARGRERVSLLRGNVYCVSTDLGPAEKRAGRGQVTVKPVIICVFSPKAPARNGGGGPAPAAAINERQEAPPYMIANRDTDLDSNLSYHLAASAMIRRECCPRVGDYGNNQSALTHRPFTLSQCGLITPGPSSSAGNKTVD</sequence>
<evidence type="ECO:0000313" key="1">
    <source>
        <dbReference type="EMBL" id="GBP49678.1"/>
    </source>
</evidence>
<keyword evidence="2" id="KW-1185">Reference proteome</keyword>
<reference evidence="1 2" key="1">
    <citation type="journal article" date="2019" name="Commun. Biol.">
        <title>The bagworm genome reveals a unique fibroin gene that provides high tensile strength.</title>
        <authorList>
            <person name="Kono N."/>
            <person name="Nakamura H."/>
            <person name="Ohtoshi R."/>
            <person name="Tomita M."/>
            <person name="Numata K."/>
            <person name="Arakawa K."/>
        </authorList>
    </citation>
    <scope>NUCLEOTIDE SEQUENCE [LARGE SCALE GENOMIC DNA]</scope>
</reference>